<gene>
    <name evidence="1" type="ORF">P6P90_07380</name>
</gene>
<comment type="caution">
    <text evidence="1">The sequence shown here is derived from an EMBL/GenBank/DDBJ whole genome shotgun (WGS) entry which is preliminary data.</text>
</comment>
<dbReference type="EMBL" id="JARULN010000004">
    <property type="protein sequence ID" value="MDG5753793.1"/>
    <property type="molecule type" value="Genomic_DNA"/>
</dbReference>
<proteinExistence type="predicted"/>
<evidence type="ECO:0000313" key="2">
    <source>
        <dbReference type="Proteomes" id="UP001218246"/>
    </source>
</evidence>
<organism evidence="1 2">
    <name type="scientific">Ectobacillus antri</name>
    <dbReference type="NCBI Taxonomy" id="2486280"/>
    <lineage>
        <taxon>Bacteria</taxon>
        <taxon>Bacillati</taxon>
        <taxon>Bacillota</taxon>
        <taxon>Bacilli</taxon>
        <taxon>Bacillales</taxon>
        <taxon>Bacillaceae</taxon>
        <taxon>Ectobacillus</taxon>
    </lineage>
</organism>
<name>A0ABT6H3F7_9BACI</name>
<dbReference type="RefSeq" id="WP_124562822.1">
    <property type="nucleotide sequence ID" value="NZ_JARRRY010000009.1"/>
</dbReference>
<dbReference type="Proteomes" id="UP001218246">
    <property type="component" value="Unassembled WGS sequence"/>
</dbReference>
<evidence type="ECO:0000313" key="1">
    <source>
        <dbReference type="EMBL" id="MDG5753793.1"/>
    </source>
</evidence>
<reference evidence="1 2" key="1">
    <citation type="submission" date="2023-04" db="EMBL/GenBank/DDBJ databases">
        <title>Ectobacillus antri isolated from activated sludge.</title>
        <authorList>
            <person name="Yan P."/>
            <person name="Liu X."/>
        </authorList>
    </citation>
    <scope>NUCLEOTIDE SEQUENCE [LARGE SCALE GENOMIC DNA]</scope>
    <source>
        <strain evidence="1 2">C18H</strain>
    </source>
</reference>
<keyword evidence="2" id="KW-1185">Reference proteome</keyword>
<sequence>MFGFKFRLNDTVQFTQNDGHIYRIVGYRLEKSLYAQDAHVIYELFREFDGHTLDAEEEELVKVVQVENEYYKIQDMWGYSYPVKVKKVPDKKMELTLPQQMDLLLDAYNDYRKLASFFNDLSYEMKAEEILSKMKAMKNSPPA</sequence>
<accession>A0ABT6H3F7</accession>
<protein>
    <submittedName>
        <fullName evidence="1">Histidinol dehydrogenase</fullName>
    </submittedName>
</protein>